<dbReference type="GO" id="GO:0005634">
    <property type="term" value="C:nucleus"/>
    <property type="evidence" value="ECO:0007669"/>
    <property type="project" value="TreeGrafter"/>
</dbReference>
<dbReference type="Pfam" id="PF08618">
    <property type="entry name" value="Opi1"/>
    <property type="match status" value="1"/>
</dbReference>
<feature type="compositionally biased region" description="Polar residues" evidence="2">
    <location>
        <begin position="370"/>
        <end position="398"/>
    </location>
</feature>
<feature type="region of interest" description="Disordered" evidence="2">
    <location>
        <begin position="449"/>
        <end position="516"/>
    </location>
</feature>
<accession>A0A261Y4J3</accession>
<feature type="compositionally biased region" description="Low complexity" evidence="2">
    <location>
        <begin position="502"/>
        <end position="515"/>
    </location>
</feature>
<dbReference type="InterPro" id="IPR013927">
    <property type="entry name" value="TF_Opi1_Ccg-8"/>
</dbReference>
<reference evidence="3 4" key="1">
    <citation type="journal article" date="2017" name="Mycologia">
        <title>Bifiguratus adelaidae, gen. et sp. nov., a new member of Mucoromycotina in endophytic and soil-dwelling habitats.</title>
        <authorList>
            <person name="Torres-Cruz T.J."/>
            <person name="Billingsley Tobias T.L."/>
            <person name="Almatruk M."/>
            <person name="Hesse C."/>
            <person name="Kuske C.R."/>
            <person name="Desiro A."/>
            <person name="Benucci G.M."/>
            <person name="Bonito G."/>
            <person name="Stajich J.E."/>
            <person name="Dunlap C."/>
            <person name="Arnold A.E."/>
            <person name="Porras-Alfaro A."/>
        </authorList>
    </citation>
    <scope>NUCLEOTIDE SEQUENCE [LARGE SCALE GENOMIC DNA]</scope>
    <source>
        <strain evidence="3 4">AZ0501</strain>
    </source>
</reference>
<feature type="compositionally biased region" description="Basic residues" evidence="2">
    <location>
        <begin position="400"/>
        <end position="411"/>
    </location>
</feature>
<dbReference type="EMBL" id="MVBO01000014">
    <property type="protein sequence ID" value="OZJ05529.1"/>
    <property type="molecule type" value="Genomic_DNA"/>
</dbReference>
<dbReference type="OrthoDB" id="8170117at2759"/>
<feature type="region of interest" description="Disordered" evidence="2">
    <location>
        <begin position="743"/>
        <end position="831"/>
    </location>
</feature>
<proteinExistence type="predicted"/>
<feature type="binding site" evidence="1">
    <location>
        <position position="86"/>
    </location>
    <ligand>
        <name>Zn(2+)</name>
        <dbReference type="ChEBI" id="CHEBI:29105"/>
    </ligand>
</feature>
<dbReference type="GO" id="GO:0003714">
    <property type="term" value="F:transcription corepressor activity"/>
    <property type="evidence" value="ECO:0007669"/>
    <property type="project" value="InterPro"/>
</dbReference>
<dbReference type="Gene3D" id="1.20.140.30">
    <property type="entry name" value="MOB kinase activator"/>
    <property type="match status" value="1"/>
</dbReference>
<comment type="caution">
    <text evidence="3">The sequence shown here is derived from an EMBL/GenBank/DDBJ whole genome shotgun (WGS) entry which is preliminary data.</text>
</comment>
<dbReference type="InterPro" id="IPR036703">
    <property type="entry name" value="MOB_kinase_act_sf"/>
</dbReference>
<gene>
    <name evidence="3" type="ORF">BZG36_01909</name>
</gene>
<evidence type="ECO:0000256" key="2">
    <source>
        <dbReference type="SAM" id="MobiDB-lite"/>
    </source>
</evidence>
<feature type="binding site" evidence="1">
    <location>
        <position position="166"/>
    </location>
    <ligand>
        <name>Zn(2+)</name>
        <dbReference type="ChEBI" id="CHEBI:29105"/>
    </ligand>
</feature>
<dbReference type="GO" id="GO:0030968">
    <property type="term" value="P:endoplasmic reticulum unfolded protein response"/>
    <property type="evidence" value="ECO:0007669"/>
    <property type="project" value="TreeGrafter"/>
</dbReference>
<dbReference type="SUPFAM" id="SSF101152">
    <property type="entry name" value="Mob1/phocein"/>
    <property type="match status" value="1"/>
</dbReference>
<feature type="binding site" evidence="1">
    <location>
        <position position="81"/>
    </location>
    <ligand>
        <name>Zn(2+)</name>
        <dbReference type="ChEBI" id="CHEBI:29105"/>
    </ligand>
</feature>
<dbReference type="PANTHER" id="PTHR38406">
    <property type="entry name" value="TRANSCRIPTIONAL REPRESSOR OPI1"/>
    <property type="match status" value="1"/>
</dbReference>
<dbReference type="GO" id="GO:0006357">
    <property type="term" value="P:regulation of transcription by RNA polymerase II"/>
    <property type="evidence" value="ECO:0007669"/>
    <property type="project" value="TreeGrafter"/>
</dbReference>
<feature type="region of interest" description="Disordered" evidence="2">
    <location>
        <begin position="663"/>
        <end position="687"/>
    </location>
</feature>
<keyword evidence="1" id="KW-0862">Zinc</keyword>
<dbReference type="GO" id="GO:0008654">
    <property type="term" value="P:phospholipid biosynthetic process"/>
    <property type="evidence" value="ECO:0007669"/>
    <property type="project" value="TreeGrafter"/>
</dbReference>
<dbReference type="Pfam" id="PF03637">
    <property type="entry name" value="Mob1_phocein"/>
    <property type="match status" value="1"/>
</dbReference>
<evidence type="ECO:0000313" key="3">
    <source>
        <dbReference type="EMBL" id="OZJ05529.1"/>
    </source>
</evidence>
<dbReference type="GO" id="GO:0005783">
    <property type="term" value="C:endoplasmic reticulum"/>
    <property type="evidence" value="ECO:0007669"/>
    <property type="project" value="TreeGrafter"/>
</dbReference>
<dbReference type="AlphaFoldDB" id="A0A261Y4J3"/>
<dbReference type="InterPro" id="IPR005301">
    <property type="entry name" value="MOB_kinase_act_fam"/>
</dbReference>
<evidence type="ECO:0000256" key="1">
    <source>
        <dbReference type="PIRSR" id="PIRSR605301-1"/>
    </source>
</evidence>
<evidence type="ECO:0000313" key="4">
    <source>
        <dbReference type="Proteomes" id="UP000242875"/>
    </source>
</evidence>
<feature type="binding site" evidence="1">
    <location>
        <position position="161"/>
    </location>
    <ligand>
        <name>Zn(2+)</name>
        <dbReference type="ChEBI" id="CHEBI:29105"/>
    </ligand>
</feature>
<keyword evidence="1" id="KW-0479">Metal-binding</keyword>
<protein>
    <submittedName>
        <fullName evidence="3">Uncharacterized protein</fullName>
    </submittedName>
</protein>
<organism evidence="3 4">
    <name type="scientific">Bifiguratus adelaidae</name>
    <dbReference type="NCBI Taxonomy" id="1938954"/>
    <lineage>
        <taxon>Eukaryota</taxon>
        <taxon>Fungi</taxon>
        <taxon>Fungi incertae sedis</taxon>
        <taxon>Mucoromycota</taxon>
        <taxon>Mucoromycotina</taxon>
        <taxon>Endogonomycetes</taxon>
        <taxon>Endogonales</taxon>
        <taxon>Endogonales incertae sedis</taxon>
        <taxon>Bifiguratus</taxon>
    </lineage>
</organism>
<feature type="region of interest" description="Disordered" evidence="2">
    <location>
        <begin position="317"/>
        <end position="417"/>
    </location>
</feature>
<dbReference type="SMART" id="SM01388">
    <property type="entry name" value="Mob1_phocein"/>
    <property type="match status" value="1"/>
</dbReference>
<feature type="compositionally biased region" description="Basic and acidic residues" evidence="2">
    <location>
        <begin position="822"/>
        <end position="831"/>
    </location>
</feature>
<dbReference type="Proteomes" id="UP000242875">
    <property type="component" value="Unassembled WGS sequence"/>
</dbReference>
<sequence>MSFFGIGPKRPKTPKATKPFGVPGKPLFLCSPYVDQTLVKGSFKTIVVLPKYVDRDEWLAFNTFEFFNYITMFHGIISDYCTPHTCPVMSGGPGVEYAWIDANQKKTRYSAPHYFDTMATWIHGQLADESRFPTKSGLEFPKDFVYTVRTIFRHLIRVLIHIYHSHYDKILNLTAEAHFNALFAHFVCFGKEFELLEQRLRQEELDIQIAAQALEGLASAGAAEHHFPPITLPPLSTPTSSAQSTPLVTPTSHPSYAHESIATRSNGVTGEGTDLLSRVSNLPIINSAFSLYNTTKSSSRGFRYGAEIVENGVNRVVGNDSKHNYRSKPSTSLYDSDDEEKPSLSHSQSASSIPGAWPSSVPTSVAEASGYTSTFASNSNNPPRSFHPTTTSSPNITSHHGYHPIYSHHRTASGTMGSSTAVRYEHETRGSRSGENGLSPVAYAYNVMDTRSPEQGREMRRRRHPSGTSEEDYPMKSSKSRSSSPHRHDRLHLTSGTPYPKPSTHSNTPSPTSSSAGFVTMVAHRAPEQSQTRSRWTQLVVEGGKAAGTTAAIVSEESMKCLKYCLSWLQYATQHIDQQISLLRDFLISLASSRDPEARTVATNSSASHLANLKREVVDTIRKVVEVVSKYAGAALPESAKANVKHFILSLPGRWASVNDIRSTATTPRGSPMLGPQSGPGPRSGEADQRLADNAVKVMYLAIESVDMLRSVTNIFSDTVERAEVWLSRLRYVGVAGMGMGGGPIRPTPRNALRAPSPHATSPHKVKEEEDDCEPMARDIEMKPVTVPHLRNPKDMDADNAASTGRMDSPDGERVRRRNRKRSTDVDMDKS</sequence>
<dbReference type="PANTHER" id="PTHR38406:SF1">
    <property type="entry name" value="TRANSCRIPTIONAL REPRESSOR OPI1"/>
    <property type="match status" value="1"/>
</dbReference>
<name>A0A261Y4J3_9FUNG</name>
<keyword evidence="4" id="KW-1185">Reference proteome</keyword>